<sequence>MVEKIVLGEKVLVPVVYLSAASADKYRLDGATIAANDVSLDATGTVTNTGTLKAGNSLSIDARDLVNGGQMKAGGVLYANASNDILNRNGVINARQVTLSAGRDVLSDTRIALGQSDGASIEAGDALSIRAGRGIALAGTQITAKGQASLAAGRDITLSSSQYQGLPAGASAPTLATRIAAGQNAVLNARRDITLDRSTVTAGNSAVLAAGRDFVGGGHGAVGRADGGQCRPGRGVMGSQVVGTRDVAIAANGTLSINARRDHEENFELLQFHQDDGHRVEV</sequence>
<comment type="caution">
    <text evidence="1">The sequence shown here is derived from an EMBL/GenBank/DDBJ whole genome shotgun (WGS) entry which is preliminary data.</text>
</comment>
<dbReference type="OrthoDB" id="2664633at2"/>
<reference evidence="1 2" key="1">
    <citation type="submission" date="2018-10" db="EMBL/GenBank/DDBJ databases">
        <title>Proposal of Lysobacter pythonis sp. nov. isolated from royal pythons (Python regius).</title>
        <authorList>
            <person name="Hans-Juergen B."/>
            <person name="Huptas C."/>
            <person name="Sandra B."/>
            <person name="Igor L."/>
            <person name="Joachim S."/>
            <person name="Siegfried S."/>
            <person name="Mareike W."/>
            <person name="Peter K."/>
        </authorList>
    </citation>
    <scope>NUCLEOTIDE SEQUENCE [LARGE SCALE GENOMIC DNA]</scope>
    <source>
        <strain evidence="1 2">4284/11</strain>
    </source>
</reference>
<dbReference type="EMBL" id="RFLY01000013">
    <property type="protein sequence ID" value="RMH90826.1"/>
    <property type="molecule type" value="Genomic_DNA"/>
</dbReference>
<keyword evidence="2" id="KW-1185">Reference proteome</keyword>
<protein>
    <recommendedName>
        <fullName evidence="3">Filamentous hemagglutinin</fullName>
    </recommendedName>
</protein>
<accession>A0A3M2HM87</accession>
<gene>
    <name evidence="1" type="ORF">EBB59_09370</name>
</gene>
<proteinExistence type="predicted"/>
<evidence type="ECO:0008006" key="3">
    <source>
        <dbReference type="Google" id="ProtNLM"/>
    </source>
</evidence>
<dbReference type="RefSeq" id="WP_122101901.1">
    <property type="nucleotide sequence ID" value="NZ_RFLY01000013.1"/>
</dbReference>
<dbReference type="GO" id="GO:0003824">
    <property type="term" value="F:catalytic activity"/>
    <property type="evidence" value="ECO:0007669"/>
    <property type="project" value="UniProtKB-ARBA"/>
</dbReference>
<evidence type="ECO:0000313" key="2">
    <source>
        <dbReference type="Proteomes" id="UP000275012"/>
    </source>
</evidence>
<name>A0A3M2HM87_9GAMM</name>
<dbReference type="InterPro" id="IPR025157">
    <property type="entry name" value="Hemagglutinin_rpt"/>
</dbReference>
<organism evidence="1 2">
    <name type="scientific">Solilutibacter pythonis</name>
    <dbReference type="NCBI Taxonomy" id="2483112"/>
    <lineage>
        <taxon>Bacteria</taxon>
        <taxon>Pseudomonadati</taxon>
        <taxon>Pseudomonadota</taxon>
        <taxon>Gammaproteobacteria</taxon>
        <taxon>Lysobacterales</taxon>
        <taxon>Lysobacteraceae</taxon>
        <taxon>Solilutibacter</taxon>
    </lineage>
</organism>
<evidence type="ECO:0000313" key="1">
    <source>
        <dbReference type="EMBL" id="RMH90826.1"/>
    </source>
</evidence>
<dbReference type="Proteomes" id="UP000275012">
    <property type="component" value="Unassembled WGS sequence"/>
</dbReference>
<dbReference type="AlphaFoldDB" id="A0A3M2HM87"/>
<dbReference type="Pfam" id="PF13332">
    <property type="entry name" value="Fil_haemagg_2"/>
    <property type="match status" value="1"/>
</dbReference>